<dbReference type="InterPro" id="IPR051450">
    <property type="entry name" value="Gfo/Idh/MocA_Oxidoreductases"/>
</dbReference>
<evidence type="ECO:0008006" key="5">
    <source>
        <dbReference type="Google" id="ProtNLM"/>
    </source>
</evidence>
<dbReference type="AlphaFoldDB" id="A0A8E2LCG1"/>
<dbReference type="Pfam" id="PF22725">
    <property type="entry name" value="GFO_IDH_MocA_C3"/>
    <property type="match status" value="1"/>
</dbReference>
<dbReference type="Gene3D" id="3.30.360.10">
    <property type="entry name" value="Dihydrodipicolinate Reductase, domain 2"/>
    <property type="match status" value="1"/>
</dbReference>
<sequence length="329" mass="36812">MSGEYNLKAIKFGIAGVGVMGKNHCRILSILKNVDFIGIYDKNQSVCEDIANTYQVTAFSSFEDMLSKVDAVIISVPTTFHYSYTYEAIQNGKHVFVEKPFVSSLKDAEKLIEFSNTIQNCVIQVGHIERFNPVIQRLNDIMDSSKIISLEASRLCATERNLDVDVVLDLMIHDIDIILDLANSPLVSVTAIAAYSSQKDAQPNIVNALLRFENGIIASLIANRTSQKSLRTISVTEQERVLTADYLTKELLVYNRPIFNQYLSTTIDNSIEKIKVPPIEPLQAEIQHFIQSIQNKQTPIISTSEATKALSVAMKIKESIRNGKTIFFD</sequence>
<protein>
    <recommendedName>
        <fullName evidence="5">Oxidoreductase</fullName>
    </recommendedName>
</protein>
<dbReference type="PANTHER" id="PTHR43377">
    <property type="entry name" value="BILIVERDIN REDUCTASE A"/>
    <property type="match status" value="1"/>
</dbReference>
<reference evidence="3 4" key="1">
    <citation type="submission" date="2017-01" db="EMBL/GenBank/DDBJ databases">
        <title>Draft genome sequence of Bacillus oleronius.</title>
        <authorList>
            <person name="Allam M."/>
        </authorList>
    </citation>
    <scope>NUCLEOTIDE SEQUENCE [LARGE SCALE GENOMIC DNA]</scope>
    <source>
        <strain evidence="3 4">DSM 9356</strain>
    </source>
</reference>
<dbReference type="SUPFAM" id="SSF55347">
    <property type="entry name" value="Glyceraldehyde-3-phosphate dehydrogenase-like, C-terminal domain"/>
    <property type="match status" value="1"/>
</dbReference>
<feature type="domain" description="GFO/IDH/MocA-like oxidoreductase" evidence="2">
    <location>
        <begin position="165"/>
        <end position="229"/>
    </location>
</feature>
<evidence type="ECO:0000313" key="4">
    <source>
        <dbReference type="Proteomes" id="UP000189761"/>
    </source>
</evidence>
<accession>A0A8E2LCG1</accession>
<feature type="domain" description="Gfo/Idh/MocA-like oxidoreductase N-terminal" evidence="1">
    <location>
        <begin position="10"/>
        <end position="127"/>
    </location>
</feature>
<proteinExistence type="predicted"/>
<evidence type="ECO:0000259" key="1">
    <source>
        <dbReference type="Pfam" id="PF01408"/>
    </source>
</evidence>
<dbReference type="SUPFAM" id="SSF51735">
    <property type="entry name" value="NAD(P)-binding Rossmann-fold domains"/>
    <property type="match status" value="1"/>
</dbReference>
<organism evidence="3 4">
    <name type="scientific">Heyndrickxia oleronia</name>
    <dbReference type="NCBI Taxonomy" id="38875"/>
    <lineage>
        <taxon>Bacteria</taxon>
        <taxon>Bacillati</taxon>
        <taxon>Bacillota</taxon>
        <taxon>Bacilli</taxon>
        <taxon>Bacillales</taxon>
        <taxon>Bacillaceae</taxon>
        <taxon>Heyndrickxia</taxon>
    </lineage>
</organism>
<evidence type="ECO:0000313" key="3">
    <source>
        <dbReference type="EMBL" id="OOP66158.1"/>
    </source>
</evidence>
<dbReference type="PANTHER" id="PTHR43377:SF1">
    <property type="entry name" value="BILIVERDIN REDUCTASE A"/>
    <property type="match status" value="1"/>
</dbReference>
<dbReference type="GO" id="GO:0000166">
    <property type="term" value="F:nucleotide binding"/>
    <property type="evidence" value="ECO:0007669"/>
    <property type="project" value="InterPro"/>
</dbReference>
<keyword evidence="4" id="KW-1185">Reference proteome</keyword>
<dbReference type="Proteomes" id="UP000189761">
    <property type="component" value="Unassembled WGS sequence"/>
</dbReference>
<dbReference type="EMBL" id="MTLA01000360">
    <property type="protein sequence ID" value="OOP66158.1"/>
    <property type="molecule type" value="Genomic_DNA"/>
</dbReference>
<dbReference type="InterPro" id="IPR000683">
    <property type="entry name" value="Gfo/Idh/MocA-like_OxRdtase_N"/>
</dbReference>
<comment type="caution">
    <text evidence="3">The sequence shown here is derived from an EMBL/GenBank/DDBJ whole genome shotgun (WGS) entry which is preliminary data.</text>
</comment>
<dbReference type="InterPro" id="IPR036291">
    <property type="entry name" value="NAD(P)-bd_dom_sf"/>
</dbReference>
<dbReference type="Gene3D" id="3.40.50.720">
    <property type="entry name" value="NAD(P)-binding Rossmann-like Domain"/>
    <property type="match status" value="1"/>
</dbReference>
<evidence type="ECO:0000259" key="2">
    <source>
        <dbReference type="Pfam" id="PF22725"/>
    </source>
</evidence>
<dbReference type="InterPro" id="IPR055170">
    <property type="entry name" value="GFO_IDH_MocA-like_dom"/>
</dbReference>
<gene>
    <name evidence="3" type="ORF">BWZ43_22440</name>
</gene>
<name>A0A8E2LCG1_9BACI</name>
<dbReference type="Pfam" id="PF01408">
    <property type="entry name" value="GFO_IDH_MocA"/>
    <property type="match status" value="1"/>
</dbReference>